<organism evidence="5 6">
    <name type="scientific">Enterococcus raffinosus</name>
    <dbReference type="NCBI Taxonomy" id="71452"/>
    <lineage>
        <taxon>Bacteria</taxon>
        <taxon>Bacillati</taxon>
        <taxon>Bacillota</taxon>
        <taxon>Bacilli</taxon>
        <taxon>Lactobacillales</taxon>
        <taxon>Enterococcaceae</taxon>
        <taxon>Enterococcus</taxon>
    </lineage>
</organism>
<keyword evidence="1" id="KW-0805">Transcription regulation</keyword>
<reference evidence="5" key="1">
    <citation type="submission" date="2023-03" db="EMBL/GenBank/DDBJ databases">
        <authorList>
            <person name="Shen W."/>
            <person name="Cai J."/>
        </authorList>
    </citation>
    <scope>NUCLEOTIDE SEQUENCE</scope>
    <source>
        <strain evidence="5">Y15</strain>
    </source>
</reference>
<evidence type="ECO:0000256" key="2">
    <source>
        <dbReference type="ARBA" id="ARBA00023163"/>
    </source>
</evidence>
<dbReference type="Gene3D" id="1.10.10.10">
    <property type="entry name" value="Winged helix-like DNA-binding domain superfamily/Winged helix DNA-binding domain"/>
    <property type="match status" value="2"/>
</dbReference>
<dbReference type="Proteomes" id="UP001254770">
    <property type="component" value="Unassembled WGS sequence"/>
</dbReference>
<dbReference type="Pfam" id="PF05043">
    <property type="entry name" value="Mga"/>
    <property type="match status" value="1"/>
</dbReference>
<sequence>MFLINQIADLFDKETVTKIKIIYLLKEKKTWVSIDELTSQLEINQRTIIKYLTFIEEDIDAFALTKEIVLKSHSKKGYFLYYDFEPVLEDLIFRIIEETINYQLLTKIFFSKIPSIIQFSHKYYVSESSLWRMINKFRKNLLPIGISIERRSLELIGDEIQIRRLSFLMLLNSYTRGKWLYGSTTKLITEKLMERIITFFHLCLSDFEYKNLFCMIAVSIERTKQGKQIRLTKELWENIENNELFDHFFREMREVSPKEFYQRDEMGFLFLYIFTKDEVFNDTYIRKNFLEFHHEKRTQLFQSVEIFKQLWFEEQNLFISKDDLVIVEKSLYSAHLYCQLFHSDEQVNTSSEDSYWHSSEYISFHLKSLVKELIHLLYKETNFPLFRETNYLLSIYPLLLETITPLQKVEEPLQVFLVSDLSNLEEYQLIKMIKNEFRGRFKLEIYTHHDSVCEPNSLDLLLSTRKTFLPDQPLLPNIVIPREPSKLDFHTLEIKLREIYSGKNQQATLPVLNHIPAISPKSNYSPK</sequence>
<dbReference type="AlphaFoldDB" id="A0AAW8T9N4"/>
<name>A0AAW8T9N4_9ENTE</name>
<proteinExistence type="predicted"/>
<dbReference type="PANTHER" id="PTHR30185">
    <property type="entry name" value="CRYPTIC BETA-GLUCOSIDE BGL OPERON ANTITERMINATOR"/>
    <property type="match status" value="1"/>
</dbReference>
<comment type="caution">
    <text evidence="5">The sequence shown here is derived from an EMBL/GenBank/DDBJ whole genome shotgun (WGS) entry which is preliminary data.</text>
</comment>
<evidence type="ECO:0000256" key="1">
    <source>
        <dbReference type="ARBA" id="ARBA00023015"/>
    </source>
</evidence>
<gene>
    <name evidence="5" type="ORF">P7D69_09470</name>
</gene>
<feature type="domain" description="Helix-turn-helix type 11" evidence="4">
    <location>
        <begin position="19"/>
        <end position="78"/>
    </location>
</feature>
<protein>
    <submittedName>
        <fullName evidence="5">Helix-turn-helix domain-containing protein</fullName>
    </submittedName>
</protein>
<dbReference type="PANTHER" id="PTHR30185:SF13">
    <property type="entry name" value="LICABCH OPERON REGULATOR-RELATED"/>
    <property type="match status" value="1"/>
</dbReference>
<evidence type="ECO:0000259" key="3">
    <source>
        <dbReference type="Pfam" id="PF05043"/>
    </source>
</evidence>
<dbReference type="EMBL" id="JARPXL010000008">
    <property type="protein sequence ID" value="MDT2544565.1"/>
    <property type="molecule type" value="Genomic_DNA"/>
</dbReference>
<evidence type="ECO:0000259" key="4">
    <source>
        <dbReference type="Pfam" id="PF08279"/>
    </source>
</evidence>
<dbReference type="InterPro" id="IPR007737">
    <property type="entry name" value="Mga_HTH"/>
</dbReference>
<dbReference type="InterPro" id="IPR036388">
    <property type="entry name" value="WH-like_DNA-bd_sf"/>
</dbReference>
<accession>A0AAW8T9N4</accession>
<dbReference type="RefSeq" id="WP_010744110.1">
    <property type="nucleotide sequence ID" value="NZ_CP081847.1"/>
</dbReference>
<dbReference type="InterPro" id="IPR050661">
    <property type="entry name" value="BglG_antiterminators"/>
</dbReference>
<keyword evidence="2" id="KW-0804">Transcription</keyword>
<feature type="domain" description="Mga helix-turn-helix" evidence="3">
    <location>
        <begin position="89"/>
        <end position="165"/>
    </location>
</feature>
<dbReference type="Pfam" id="PF08279">
    <property type="entry name" value="HTH_11"/>
    <property type="match status" value="1"/>
</dbReference>
<evidence type="ECO:0000313" key="5">
    <source>
        <dbReference type="EMBL" id="MDT2544565.1"/>
    </source>
</evidence>
<evidence type="ECO:0000313" key="6">
    <source>
        <dbReference type="Proteomes" id="UP001254770"/>
    </source>
</evidence>
<dbReference type="InterPro" id="IPR013196">
    <property type="entry name" value="HTH_11"/>
</dbReference>